<feature type="transmembrane region" description="Helical" evidence="1">
    <location>
        <begin position="7"/>
        <end position="26"/>
    </location>
</feature>
<dbReference type="PANTHER" id="PTHR21180">
    <property type="entry name" value="ENDONUCLEASE/EXONUCLEASE/PHOSPHATASE FAMILY DOMAIN-CONTAINING PROTEIN 1"/>
    <property type="match status" value="1"/>
</dbReference>
<dbReference type="Pfam" id="PF10531">
    <property type="entry name" value="SLBB"/>
    <property type="match status" value="1"/>
</dbReference>
<dbReference type="AlphaFoldDB" id="A0A366Y246"/>
<dbReference type="OrthoDB" id="9790239at2"/>
<evidence type="ECO:0000313" key="3">
    <source>
        <dbReference type="EMBL" id="RBW70483.1"/>
    </source>
</evidence>
<comment type="caution">
    <text evidence="3">The sequence shown here is derived from an EMBL/GenBank/DDBJ whole genome shotgun (WGS) entry which is preliminary data.</text>
</comment>
<organism evidence="3 4">
    <name type="scientific">Bacillus taeanensis</name>
    <dbReference type="NCBI Taxonomy" id="273032"/>
    <lineage>
        <taxon>Bacteria</taxon>
        <taxon>Bacillati</taxon>
        <taxon>Bacillota</taxon>
        <taxon>Bacilli</taxon>
        <taxon>Bacillales</taxon>
        <taxon>Bacillaceae</taxon>
        <taxon>Bacillus</taxon>
    </lineage>
</organism>
<dbReference type="Proteomes" id="UP000253314">
    <property type="component" value="Unassembled WGS sequence"/>
</dbReference>
<feature type="domain" description="Helix-hairpin-helix DNA-binding motif class 1" evidence="2">
    <location>
        <begin position="147"/>
        <end position="166"/>
    </location>
</feature>
<reference evidence="3 4" key="1">
    <citation type="submission" date="2018-07" db="EMBL/GenBank/DDBJ databases">
        <title>Lottiidibacillus patelloidae gen. nov., sp. nov., isolated from the intestinal tract of a marine limpet and the reclassification of B. taeanensis BH030017T, B. algicola KMM 3737T and B. hwajinpoensis SW-72T as genus Lottiidibacillus.</title>
        <authorList>
            <person name="Liu R."/>
            <person name="Huang Z."/>
        </authorList>
    </citation>
    <scope>NUCLEOTIDE SEQUENCE [LARGE SCALE GENOMIC DNA]</scope>
    <source>
        <strain evidence="3 4">BH030017</strain>
    </source>
</reference>
<evidence type="ECO:0000313" key="4">
    <source>
        <dbReference type="Proteomes" id="UP000253314"/>
    </source>
</evidence>
<sequence length="200" mass="22312">MQWTKRELGLGIGLIIVILLFCWNLFFSSEKQEEVMVFPDEEVEEVAMEASQSGETVETIIMVDIKGAVSSPGVYEMKEGQRIKDVIAKAEGLLSNADERQINLAMLVYDEMVIYIPTNDELISEETAFIPNSTEGGKVSINRADSQELETLPGIGPSKAEAILAYREENGPFKKIEELLYVSGIGEKSFEQLKDKIKIN</sequence>
<dbReference type="SMART" id="SM00278">
    <property type="entry name" value="HhH1"/>
    <property type="match status" value="2"/>
</dbReference>
<name>A0A366Y246_9BACI</name>
<feature type="domain" description="Helix-hairpin-helix DNA-binding motif class 1" evidence="2">
    <location>
        <begin position="177"/>
        <end position="196"/>
    </location>
</feature>
<keyword evidence="1" id="KW-0812">Transmembrane</keyword>
<accession>A0A366Y246</accession>
<proteinExistence type="predicted"/>
<keyword evidence="1" id="KW-1133">Transmembrane helix</keyword>
<dbReference type="GO" id="GO:0015627">
    <property type="term" value="C:type II protein secretion system complex"/>
    <property type="evidence" value="ECO:0007669"/>
    <property type="project" value="TreeGrafter"/>
</dbReference>
<evidence type="ECO:0000259" key="2">
    <source>
        <dbReference type="SMART" id="SM00278"/>
    </source>
</evidence>
<dbReference type="GO" id="GO:0015628">
    <property type="term" value="P:protein secretion by the type II secretion system"/>
    <property type="evidence" value="ECO:0007669"/>
    <property type="project" value="TreeGrafter"/>
</dbReference>
<keyword evidence="1" id="KW-0472">Membrane</keyword>
<dbReference type="PANTHER" id="PTHR21180:SF32">
    <property type="entry name" value="ENDONUCLEASE_EXONUCLEASE_PHOSPHATASE FAMILY DOMAIN-CONTAINING PROTEIN 1"/>
    <property type="match status" value="1"/>
</dbReference>
<dbReference type="SUPFAM" id="SSF47781">
    <property type="entry name" value="RuvA domain 2-like"/>
    <property type="match status" value="1"/>
</dbReference>
<dbReference type="InterPro" id="IPR004509">
    <property type="entry name" value="Competence_ComEA_HhH"/>
</dbReference>
<gene>
    <name evidence="3" type="ORF">DS031_05510</name>
</gene>
<dbReference type="InterPro" id="IPR010994">
    <property type="entry name" value="RuvA_2-like"/>
</dbReference>
<dbReference type="Gene3D" id="3.10.560.10">
    <property type="entry name" value="Outer membrane lipoprotein wza domain like"/>
    <property type="match status" value="1"/>
</dbReference>
<protein>
    <submittedName>
        <fullName evidence="3">Competence protein ComE</fullName>
    </submittedName>
</protein>
<keyword evidence="4" id="KW-1185">Reference proteome</keyword>
<dbReference type="GO" id="GO:0003677">
    <property type="term" value="F:DNA binding"/>
    <property type="evidence" value="ECO:0007669"/>
    <property type="project" value="InterPro"/>
</dbReference>
<dbReference type="InterPro" id="IPR019554">
    <property type="entry name" value="Soluble_ligand-bd"/>
</dbReference>
<dbReference type="Gene3D" id="1.10.150.310">
    <property type="entry name" value="Tex RuvX-like domain-like"/>
    <property type="match status" value="1"/>
</dbReference>
<dbReference type="InterPro" id="IPR051675">
    <property type="entry name" value="Endo/Exo/Phosphatase_dom_1"/>
</dbReference>
<dbReference type="EMBL" id="QOCW01000004">
    <property type="protein sequence ID" value="RBW70483.1"/>
    <property type="molecule type" value="Genomic_DNA"/>
</dbReference>
<dbReference type="NCBIfam" id="TIGR00426">
    <property type="entry name" value="competence protein ComEA helix-hairpin-helix repeat region"/>
    <property type="match status" value="1"/>
</dbReference>
<dbReference type="RefSeq" id="WP_113804934.1">
    <property type="nucleotide sequence ID" value="NZ_QOCW01000004.1"/>
</dbReference>
<evidence type="ECO:0000256" key="1">
    <source>
        <dbReference type="SAM" id="Phobius"/>
    </source>
</evidence>
<dbReference type="Pfam" id="PF12836">
    <property type="entry name" value="HHH_3"/>
    <property type="match status" value="1"/>
</dbReference>
<dbReference type="GO" id="GO:0006281">
    <property type="term" value="P:DNA repair"/>
    <property type="evidence" value="ECO:0007669"/>
    <property type="project" value="InterPro"/>
</dbReference>
<dbReference type="InterPro" id="IPR003583">
    <property type="entry name" value="Hlx-hairpin-Hlx_DNA-bd_motif"/>
</dbReference>